<dbReference type="Proteomes" id="UP001054945">
    <property type="component" value="Unassembled WGS sequence"/>
</dbReference>
<protein>
    <submittedName>
        <fullName evidence="1">Uncharacterized protein</fullName>
    </submittedName>
</protein>
<reference evidence="1 2" key="1">
    <citation type="submission" date="2021-06" db="EMBL/GenBank/DDBJ databases">
        <title>Caerostris extrusa draft genome.</title>
        <authorList>
            <person name="Kono N."/>
            <person name="Arakawa K."/>
        </authorList>
    </citation>
    <scope>NUCLEOTIDE SEQUENCE [LARGE SCALE GENOMIC DNA]</scope>
</reference>
<keyword evidence="2" id="KW-1185">Reference proteome</keyword>
<accession>A0AAV4SN56</accession>
<dbReference type="AlphaFoldDB" id="A0AAV4SN56"/>
<proteinExistence type="predicted"/>
<evidence type="ECO:0000313" key="1">
    <source>
        <dbReference type="EMBL" id="GIY35873.1"/>
    </source>
</evidence>
<organism evidence="1 2">
    <name type="scientific">Caerostris extrusa</name>
    <name type="common">Bark spider</name>
    <name type="synonym">Caerostris bankana</name>
    <dbReference type="NCBI Taxonomy" id="172846"/>
    <lineage>
        <taxon>Eukaryota</taxon>
        <taxon>Metazoa</taxon>
        <taxon>Ecdysozoa</taxon>
        <taxon>Arthropoda</taxon>
        <taxon>Chelicerata</taxon>
        <taxon>Arachnida</taxon>
        <taxon>Araneae</taxon>
        <taxon>Araneomorphae</taxon>
        <taxon>Entelegynae</taxon>
        <taxon>Araneoidea</taxon>
        <taxon>Araneidae</taxon>
        <taxon>Caerostris</taxon>
    </lineage>
</organism>
<comment type="caution">
    <text evidence="1">The sequence shown here is derived from an EMBL/GenBank/DDBJ whole genome shotgun (WGS) entry which is preliminary data.</text>
</comment>
<dbReference type="EMBL" id="BPLR01009971">
    <property type="protein sequence ID" value="GIY35873.1"/>
    <property type="molecule type" value="Genomic_DNA"/>
</dbReference>
<evidence type="ECO:0000313" key="2">
    <source>
        <dbReference type="Proteomes" id="UP001054945"/>
    </source>
</evidence>
<gene>
    <name evidence="1" type="ORF">CEXT_115501</name>
</gene>
<name>A0AAV4SN56_CAEEX</name>
<sequence length="85" mass="9531">MSENTSDDVEIIENNSNVLDRVILALKPAGDGEFVTTVTKFSARWDIRTMTPPVTSLYPMGYFPSVTIFENKEGSEIVQITLEFI</sequence>